<evidence type="ECO:0000313" key="2">
    <source>
        <dbReference type="EMBL" id="GGY18645.1"/>
    </source>
</evidence>
<dbReference type="RefSeq" id="WP_161248875.1">
    <property type="nucleotide sequence ID" value="NZ_BMUU01000001.1"/>
</dbReference>
<comment type="caution">
    <text evidence="2">The sequence shown here is derived from an EMBL/GenBank/DDBJ whole genome shotgun (WGS) entry which is preliminary data.</text>
</comment>
<sequence length="83" mass="9305">MSCPVCSSRRYPCRGGLTPGSAPSPGCPLSGEERALRVQRRERFREVRSRPEWNQGRARGRRSRVGLLAWAVLALLLLALFLL</sequence>
<name>A0ABQ2ZPC9_9ACTN</name>
<keyword evidence="1" id="KW-0812">Transmembrane</keyword>
<organism evidence="2 3">
    <name type="scientific">Streptomyces xanthochromogenes</name>
    <dbReference type="NCBI Taxonomy" id="67384"/>
    <lineage>
        <taxon>Bacteria</taxon>
        <taxon>Bacillati</taxon>
        <taxon>Actinomycetota</taxon>
        <taxon>Actinomycetes</taxon>
        <taxon>Kitasatosporales</taxon>
        <taxon>Streptomycetaceae</taxon>
        <taxon>Streptomyces</taxon>
    </lineage>
</organism>
<gene>
    <name evidence="2" type="ORF">GCM10010326_09210</name>
</gene>
<proteinExistence type="predicted"/>
<accession>A0ABQ2ZPC9</accession>
<reference evidence="3" key="1">
    <citation type="journal article" date="2019" name="Int. J. Syst. Evol. Microbiol.">
        <title>The Global Catalogue of Microorganisms (GCM) 10K type strain sequencing project: providing services to taxonomists for standard genome sequencing and annotation.</title>
        <authorList>
            <consortium name="The Broad Institute Genomics Platform"/>
            <consortium name="The Broad Institute Genome Sequencing Center for Infectious Disease"/>
            <person name="Wu L."/>
            <person name="Ma J."/>
        </authorList>
    </citation>
    <scope>NUCLEOTIDE SEQUENCE [LARGE SCALE GENOMIC DNA]</scope>
    <source>
        <strain evidence="3">JCM 4594</strain>
    </source>
</reference>
<keyword evidence="1" id="KW-1133">Transmembrane helix</keyword>
<dbReference type="GeneID" id="96288931"/>
<protein>
    <submittedName>
        <fullName evidence="2">Uncharacterized protein</fullName>
    </submittedName>
</protein>
<keyword evidence="3" id="KW-1185">Reference proteome</keyword>
<evidence type="ECO:0000256" key="1">
    <source>
        <dbReference type="SAM" id="Phobius"/>
    </source>
</evidence>
<feature type="transmembrane region" description="Helical" evidence="1">
    <location>
        <begin position="65"/>
        <end position="82"/>
    </location>
</feature>
<keyword evidence="1" id="KW-0472">Membrane</keyword>
<dbReference type="EMBL" id="BMUU01000001">
    <property type="protein sequence ID" value="GGY18645.1"/>
    <property type="molecule type" value="Genomic_DNA"/>
</dbReference>
<dbReference type="Proteomes" id="UP000600946">
    <property type="component" value="Unassembled WGS sequence"/>
</dbReference>
<evidence type="ECO:0000313" key="3">
    <source>
        <dbReference type="Proteomes" id="UP000600946"/>
    </source>
</evidence>